<name>A0A9W8MN50_9AGAR</name>
<feature type="region of interest" description="Disordered" evidence="1">
    <location>
        <begin position="415"/>
        <end position="455"/>
    </location>
</feature>
<evidence type="ECO:0000256" key="1">
    <source>
        <dbReference type="SAM" id="MobiDB-lite"/>
    </source>
</evidence>
<proteinExistence type="predicted"/>
<feature type="compositionally biased region" description="Basic and acidic residues" evidence="1">
    <location>
        <begin position="415"/>
        <end position="434"/>
    </location>
</feature>
<accession>A0A9W8MN50</accession>
<dbReference type="AlphaFoldDB" id="A0A9W8MN50"/>
<reference evidence="2" key="1">
    <citation type="submission" date="2022-07" db="EMBL/GenBank/DDBJ databases">
        <title>Genome Sequence of Agrocybe chaxingu.</title>
        <authorList>
            <person name="Buettner E."/>
        </authorList>
    </citation>
    <scope>NUCLEOTIDE SEQUENCE</scope>
    <source>
        <strain evidence="2">MP-N11</strain>
    </source>
</reference>
<keyword evidence="3" id="KW-1185">Reference proteome</keyword>
<dbReference type="EMBL" id="JANKHO010002513">
    <property type="protein sequence ID" value="KAJ3491740.1"/>
    <property type="molecule type" value="Genomic_DNA"/>
</dbReference>
<feature type="compositionally biased region" description="Polar residues" evidence="1">
    <location>
        <begin position="63"/>
        <end position="103"/>
    </location>
</feature>
<dbReference type="OrthoDB" id="3222453at2759"/>
<sequence length="617" mass="68069">MIRRQHEPISIQIESPSASVHEHRNSIGSGSSIFPGASDVRVIGSSITSIYVGTPAPSQGILSALDSSAPSDGQISGLSSPSLQSPARNRSGSLDTPATSLLTGNGPGSATREGFTTPLDPQRDPDSPWSSYDQLSSARRTWFQIYHQHITAKVARGFPLGIPGPNRYSTLESQRTGTEIGDVGVFTKEGAFLFFFNILYPRDHPYNPRNLPEDFRPLDPGFSEESGDYVGYSDQFHGRKFVASRSVVGSNTASGSDEILFTVARHSDSAILTIPEPIDSKDLVNVARLEQFASEHAKAWYNYVTDVRGYPAGNGHLHVITGREKTTAWGMAVAEGSQNYATGGNFQLSFKHSADRASYHWDCLNECAEFKTGPSRDEVERLREIDPSENKPDKYKNQCLFVRTLCVTLSEDAWNKRGRDDGEEGGSDRSHESSGRSSPEDDASGPKGTRRNGGMGLLRKSILSRFFGRKSRDSGGSDSPRLQTSSVESLPSSVAVDGRRWSLQQSALDQASIVLLPLLPMDLPVQEVDIDGEHLTVVHPLQYINAQLVPRCKVIVTGHWLWELLLNEDDETMPSNEELFLRVCKNYVVVHKEGQCHNFHWPPLDDFSNKAWQEQYS</sequence>
<feature type="compositionally biased region" description="Polar residues" evidence="1">
    <location>
        <begin position="480"/>
        <end position="490"/>
    </location>
</feature>
<organism evidence="2 3">
    <name type="scientific">Agrocybe chaxingu</name>
    <dbReference type="NCBI Taxonomy" id="84603"/>
    <lineage>
        <taxon>Eukaryota</taxon>
        <taxon>Fungi</taxon>
        <taxon>Dikarya</taxon>
        <taxon>Basidiomycota</taxon>
        <taxon>Agaricomycotina</taxon>
        <taxon>Agaricomycetes</taxon>
        <taxon>Agaricomycetidae</taxon>
        <taxon>Agaricales</taxon>
        <taxon>Agaricineae</taxon>
        <taxon>Strophariaceae</taxon>
        <taxon>Agrocybe</taxon>
    </lineage>
</organism>
<evidence type="ECO:0000313" key="2">
    <source>
        <dbReference type="EMBL" id="KAJ3491740.1"/>
    </source>
</evidence>
<evidence type="ECO:0000313" key="3">
    <source>
        <dbReference type="Proteomes" id="UP001148786"/>
    </source>
</evidence>
<protein>
    <submittedName>
        <fullName evidence="2">Uncharacterized protein</fullName>
    </submittedName>
</protein>
<dbReference type="Proteomes" id="UP001148786">
    <property type="component" value="Unassembled WGS sequence"/>
</dbReference>
<gene>
    <name evidence="2" type="ORF">NLJ89_g11308</name>
</gene>
<comment type="caution">
    <text evidence="2">The sequence shown here is derived from an EMBL/GenBank/DDBJ whole genome shotgun (WGS) entry which is preliminary data.</text>
</comment>
<feature type="region of interest" description="Disordered" evidence="1">
    <location>
        <begin position="468"/>
        <end position="490"/>
    </location>
</feature>
<feature type="region of interest" description="Disordered" evidence="1">
    <location>
        <begin position="63"/>
        <end position="132"/>
    </location>
</feature>